<reference evidence="1" key="3">
    <citation type="submission" date="2020-06" db="EMBL/GenBank/DDBJ databases">
        <title>Helianthus annuus Genome sequencing and assembly Release 2.</title>
        <authorList>
            <person name="Gouzy J."/>
            <person name="Langlade N."/>
            <person name="Munos S."/>
        </authorList>
    </citation>
    <scope>NUCLEOTIDE SEQUENCE</scope>
    <source>
        <tissue evidence="1">Leaves</tissue>
    </source>
</reference>
<organism evidence="2 3">
    <name type="scientific">Helianthus annuus</name>
    <name type="common">Common sunflower</name>
    <dbReference type="NCBI Taxonomy" id="4232"/>
    <lineage>
        <taxon>Eukaryota</taxon>
        <taxon>Viridiplantae</taxon>
        <taxon>Streptophyta</taxon>
        <taxon>Embryophyta</taxon>
        <taxon>Tracheophyta</taxon>
        <taxon>Spermatophyta</taxon>
        <taxon>Magnoliopsida</taxon>
        <taxon>eudicotyledons</taxon>
        <taxon>Gunneridae</taxon>
        <taxon>Pentapetalae</taxon>
        <taxon>asterids</taxon>
        <taxon>campanulids</taxon>
        <taxon>Asterales</taxon>
        <taxon>Asteraceae</taxon>
        <taxon>Asteroideae</taxon>
        <taxon>Heliantheae alliance</taxon>
        <taxon>Heliantheae</taxon>
        <taxon>Helianthus</taxon>
    </lineage>
</organism>
<gene>
    <name evidence="2" type="ORF">HannXRQ_Chr08g0229881</name>
    <name evidence="1" type="ORF">HanXRQr2_Chr08g0345921</name>
</gene>
<evidence type="ECO:0000313" key="3">
    <source>
        <dbReference type="Proteomes" id="UP000215914"/>
    </source>
</evidence>
<reference evidence="1 3" key="1">
    <citation type="journal article" date="2017" name="Nature">
        <title>The sunflower genome provides insights into oil metabolism, flowering and Asterid evolution.</title>
        <authorList>
            <person name="Badouin H."/>
            <person name="Gouzy J."/>
            <person name="Grassa C.J."/>
            <person name="Murat F."/>
            <person name="Staton S.E."/>
            <person name="Cottret L."/>
            <person name="Lelandais-Briere C."/>
            <person name="Owens G.L."/>
            <person name="Carrere S."/>
            <person name="Mayjonade B."/>
            <person name="Legrand L."/>
            <person name="Gill N."/>
            <person name="Kane N.C."/>
            <person name="Bowers J.E."/>
            <person name="Hubner S."/>
            <person name="Bellec A."/>
            <person name="Berard A."/>
            <person name="Berges H."/>
            <person name="Blanchet N."/>
            <person name="Boniface M.C."/>
            <person name="Brunel D."/>
            <person name="Catrice O."/>
            <person name="Chaidir N."/>
            <person name="Claudel C."/>
            <person name="Donnadieu C."/>
            <person name="Faraut T."/>
            <person name="Fievet G."/>
            <person name="Helmstetter N."/>
            <person name="King M."/>
            <person name="Knapp S.J."/>
            <person name="Lai Z."/>
            <person name="Le Paslier M.C."/>
            <person name="Lippi Y."/>
            <person name="Lorenzon L."/>
            <person name="Mandel J.R."/>
            <person name="Marage G."/>
            <person name="Marchand G."/>
            <person name="Marquand E."/>
            <person name="Bret-Mestries E."/>
            <person name="Morien E."/>
            <person name="Nambeesan S."/>
            <person name="Nguyen T."/>
            <person name="Pegot-Espagnet P."/>
            <person name="Pouilly N."/>
            <person name="Raftis F."/>
            <person name="Sallet E."/>
            <person name="Schiex T."/>
            <person name="Thomas J."/>
            <person name="Vandecasteele C."/>
            <person name="Vares D."/>
            <person name="Vear F."/>
            <person name="Vautrin S."/>
            <person name="Crespi M."/>
            <person name="Mangin B."/>
            <person name="Burke J.M."/>
            <person name="Salse J."/>
            <person name="Munos S."/>
            <person name="Vincourt P."/>
            <person name="Rieseberg L.H."/>
            <person name="Langlade N.B."/>
        </authorList>
    </citation>
    <scope>NUCLEOTIDE SEQUENCE [LARGE SCALE GENOMIC DNA]</scope>
    <source>
        <strain evidence="3">cv. SF193</strain>
        <tissue evidence="1">Leaves</tissue>
    </source>
</reference>
<dbReference type="InParanoid" id="A0A251U7G5"/>
<protein>
    <submittedName>
        <fullName evidence="2">Uncharacterized protein</fullName>
    </submittedName>
</protein>
<reference evidence="2" key="2">
    <citation type="submission" date="2017-02" db="EMBL/GenBank/DDBJ databases">
        <title>Sunflower complete genome.</title>
        <authorList>
            <person name="Langlade N."/>
            <person name="Munos S."/>
        </authorList>
    </citation>
    <scope>NUCLEOTIDE SEQUENCE [LARGE SCALE GENOMIC DNA]</scope>
    <source>
        <tissue evidence="2">Leaves</tissue>
    </source>
</reference>
<evidence type="ECO:0000313" key="1">
    <source>
        <dbReference type="EMBL" id="KAF5795976.1"/>
    </source>
</evidence>
<sequence length="86" mass="10561">MLTFQPTMLFICNSDERKKKSVRKAEMVVWRSCIEDQRGKCRFGEFYLQFYPIRRAREEHSLDFYRYGFLLCFLDSYKRVFLCCLC</sequence>
<name>A0A251U7G5_HELAN</name>
<evidence type="ECO:0000313" key="2">
    <source>
        <dbReference type="EMBL" id="OTG19064.1"/>
    </source>
</evidence>
<dbReference type="Gramene" id="mRNA:HanXRQr2_Chr08g0345921">
    <property type="protein sequence ID" value="mRNA:HanXRQr2_Chr08g0345921"/>
    <property type="gene ID" value="HanXRQr2_Chr08g0345921"/>
</dbReference>
<dbReference type="Proteomes" id="UP000215914">
    <property type="component" value="Chromosome 8"/>
</dbReference>
<dbReference type="EMBL" id="MNCJ02000323">
    <property type="protein sequence ID" value="KAF5795976.1"/>
    <property type="molecule type" value="Genomic_DNA"/>
</dbReference>
<proteinExistence type="predicted"/>
<dbReference type="EMBL" id="CM007897">
    <property type="protein sequence ID" value="OTG19064.1"/>
    <property type="molecule type" value="Genomic_DNA"/>
</dbReference>
<dbReference type="AlphaFoldDB" id="A0A251U7G5"/>
<accession>A0A251U7G5</accession>
<keyword evidence="3" id="KW-1185">Reference proteome</keyword>